<feature type="compositionally biased region" description="Low complexity" evidence="1">
    <location>
        <begin position="432"/>
        <end position="443"/>
    </location>
</feature>
<gene>
    <name evidence="2" type="ORF">X975_21763</name>
</gene>
<feature type="compositionally biased region" description="Polar residues" evidence="1">
    <location>
        <begin position="465"/>
        <end position="492"/>
    </location>
</feature>
<evidence type="ECO:0000256" key="1">
    <source>
        <dbReference type="SAM" id="MobiDB-lite"/>
    </source>
</evidence>
<feature type="non-terminal residue" evidence="2">
    <location>
        <position position="635"/>
    </location>
</feature>
<accession>A0A087TZQ5</accession>
<sequence>MTLFQNTSSELSTLELRSNAPEFLNRKDNIESGKTGISLFPEAEEKHTYASFTELISSNETNNENNKTIDIIDSFEATEDEKNEVSVSNINDPRNLVNNANYVTDKFNEENMENPQLNILVCKESFENTGEVEKENSEHAKLHILNYKKSFQNTDEIEEESTNFSTCNKKTDSSFPEAEERNTYTLFTELISSNETNNENNKTIDLIDSFGDTEDEKNKGNVSNISDSRNLVNNANYVIDKFNEQNMENRKLNILDCKESCQNADEVERANTENTKLAILDYKKSFQNTDEIEEESVNFPTCNAKSLGEPLQNSLTDEKSCSKSLSPEPEKNFSFSKSCTHESKFNDSAKGNDIVFNENTSLQISPVRSSPGKDSKLMFFKTSSPLNMRKLQNENDRTRFLNESLSFDDELNYSPLKGRKSCARPTEFIPESDSSQQTSCPSSANTSAENIIVESENEFAVDDSLPNSSGISAATDDNSLDTSVVPSSLPNTPATVNKIQSITHMQIDRSKQIEQSKCYSDTHSSFVSCDISTRTEGNIKRITPLRITKRFNSQEDTPFAKAVAASPVFSSHGTLCDSETDSPIAVIRRKKKQAFVSDSECSSSENEDDASVSVFYSESSAVDLISDNSRGSPEF</sequence>
<dbReference type="AlphaFoldDB" id="A0A087TZQ5"/>
<name>A0A087TZQ5_STEMI</name>
<dbReference type="Proteomes" id="UP000054359">
    <property type="component" value="Unassembled WGS sequence"/>
</dbReference>
<organism evidence="2 3">
    <name type="scientific">Stegodyphus mimosarum</name>
    <name type="common">African social velvet spider</name>
    <dbReference type="NCBI Taxonomy" id="407821"/>
    <lineage>
        <taxon>Eukaryota</taxon>
        <taxon>Metazoa</taxon>
        <taxon>Ecdysozoa</taxon>
        <taxon>Arthropoda</taxon>
        <taxon>Chelicerata</taxon>
        <taxon>Arachnida</taxon>
        <taxon>Araneae</taxon>
        <taxon>Araneomorphae</taxon>
        <taxon>Entelegynae</taxon>
        <taxon>Eresoidea</taxon>
        <taxon>Eresidae</taxon>
        <taxon>Stegodyphus</taxon>
    </lineage>
</organism>
<feature type="region of interest" description="Disordered" evidence="1">
    <location>
        <begin position="309"/>
        <end position="336"/>
    </location>
</feature>
<protein>
    <submittedName>
        <fullName evidence="2">Uncharacterized protein</fullName>
    </submittedName>
</protein>
<evidence type="ECO:0000313" key="3">
    <source>
        <dbReference type="Proteomes" id="UP000054359"/>
    </source>
</evidence>
<dbReference type="EMBL" id="KK117483">
    <property type="protein sequence ID" value="KFM70594.1"/>
    <property type="molecule type" value="Genomic_DNA"/>
</dbReference>
<proteinExistence type="predicted"/>
<evidence type="ECO:0000313" key="2">
    <source>
        <dbReference type="EMBL" id="KFM70594.1"/>
    </source>
</evidence>
<feature type="region of interest" description="Disordered" evidence="1">
    <location>
        <begin position="462"/>
        <end position="492"/>
    </location>
</feature>
<feature type="region of interest" description="Disordered" evidence="1">
    <location>
        <begin position="426"/>
        <end position="446"/>
    </location>
</feature>
<keyword evidence="3" id="KW-1185">Reference proteome</keyword>
<reference evidence="2 3" key="1">
    <citation type="submission" date="2013-11" db="EMBL/GenBank/DDBJ databases">
        <title>Genome sequencing of Stegodyphus mimosarum.</title>
        <authorList>
            <person name="Bechsgaard J."/>
        </authorList>
    </citation>
    <scope>NUCLEOTIDE SEQUENCE [LARGE SCALE GENOMIC DNA]</scope>
</reference>